<dbReference type="Proteomes" id="UP000192923">
    <property type="component" value="Unassembled WGS sequence"/>
</dbReference>
<gene>
    <name evidence="11" type="ORF">SAMN02949497_3040</name>
</gene>
<keyword evidence="6 8" id="KW-0249">Electron transport</keyword>
<dbReference type="PANTHER" id="PTHR47627:SF1">
    <property type="entry name" value="RUBREDOXIN-1-RELATED"/>
    <property type="match status" value="1"/>
</dbReference>
<dbReference type="InterPro" id="IPR024922">
    <property type="entry name" value="Rubredoxin"/>
</dbReference>
<keyword evidence="7 8" id="KW-0408">Iron</keyword>
<evidence type="ECO:0000256" key="2">
    <source>
        <dbReference type="ARBA" id="ARBA00004933"/>
    </source>
</evidence>
<comment type="cofactor">
    <cofactor evidence="8 9">
        <name>Fe(3+)</name>
        <dbReference type="ChEBI" id="CHEBI:29034"/>
    </cofactor>
    <text evidence="8 9">Binds 1 Fe(3+) ion per subunit.</text>
</comment>
<evidence type="ECO:0000256" key="1">
    <source>
        <dbReference type="ARBA" id="ARBA00002792"/>
    </source>
</evidence>
<feature type="binding site" evidence="9">
    <location>
        <position position="44"/>
    </location>
    <ligand>
        <name>Fe cation</name>
        <dbReference type="ChEBI" id="CHEBI:24875"/>
    </ligand>
</feature>
<dbReference type="PRINTS" id="PR00163">
    <property type="entry name" value="RUBREDOXIN"/>
</dbReference>
<dbReference type="PIRSF" id="PIRSF000071">
    <property type="entry name" value="Rubredoxin"/>
    <property type="match status" value="1"/>
</dbReference>
<dbReference type="SUPFAM" id="SSF57802">
    <property type="entry name" value="Rubredoxin-like"/>
    <property type="match status" value="1"/>
</dbReference>
<feature type="binding site" evidence="9">
    <location>
        <position position="11"/>
    </location>
    <ligand>
        <name>Fe cation</name>
        <dbReference type="ChEBI" id="CHEBI:24875"/>
    </ligand>
</feature>
<dbReference type="PROSITE" id="PS50903">
    <property type="entry name" value="RUBREDOXIN_LIKE"/>
    <property type="match status" value="1"/>
</dbReference>
<dbReference type="AlphaFoldDB" id="A0A1Y6CYC5"/>
<evidence type="ECO:0000313" key="12">
    <source>
        <dbReference type="Proteomes" id="UP000192923"/>
    </source>
</evidence>
<evidence type="ECO:0000256" key="5">
    <source>
        <dbReference type="ARBA" id="ARBA00022723"/>
    </source>
</evidence>
<dbReference type="Pfam" id="PF00301">
    <property type="entry name" value="Rubredoxin"/>
    <property type="match status" value="1"/>
</dbReference>
<protein>
    <recommendedName>
        <fullName evidence="8">Rubredoxin</fullName>
    </recommendedName>
</protein>
<sequence>MPYKRLICAACGFVYDEEIGDPDSGIAPGTRWEDVPDDWMCPECGVDKTYFEVLNMD</sequence>
<dbReference type="InterPro" id="IPR050526">
    <property type="entry name" value="Rubredoxin_ET"/>
</dbReference>
<feature type="domain" description="Rubredoxin-like" evidence="10">
    <location>
        <begin position="3"/>
        <end position="54"/>
    </location>
</feature>
<dbReference type="STRING" id="1760988.SAMN02949497_3040"/>
<dbReference type="GO" id="GO:0005506">
    <property type="term" value="F:iron ion binding"/>
    <property type="evidence" value="ECO:0007669"/>
    <property type="project" value="InterPro"/>
</dbReference>
<dbReference type="FunFam" id="2.20.28.10:FF:000001">
    <property type="entry name" value="Rubredoxin"/>
    <property type="match status" value="1"/>
</dbReference>
<evidence type="ECO:0000256" key="7">
    <source>
        <dbReference type="ARBA" id="ARBA00023004"/>
    </source>
</evidence>
<evidence type="ECO:0000259" key="10">
    <source>
        <dbReference type="PROSITE" id="PS50903"/>
    </source>
</evidence>
<evidence type="ECO:0000256" key="9">
    <source>
        <dbReference type="PIRSR" id="PIRSR000071-1"/>
    </source>
</evidence>
<dbReference type="GO" id="GO:0043448">
    <property type="term" value="P:alkane catabolic process"/>
    <property type="evidence" value="ECO:0007669"/>
    <property type="project" value="TreeGrafter"/>
</dbReference>
<dbReference type="PANTHER" id="PTHR47627">
    <property type="entry name" value="RUBREDOXIN"/>
    <property type="match status" value="1"/>
</dbReference>
<dbReference type="PROSITE" id="PS00202">
    <property type="entry name" value="RUBREDOXIN"/>
    <property type="match status" value="1"/>
</dbReference>
<feature type="binding site" evidence="9">
    <location>
        <position position="8"/>
    </location>
    <ligand>
        <name>Fe cation</name>
        <dbReference type="ChEBI" id="CHEBI:24875"/>
    </ligand>
</feature>
<dbReference type="CDD" id="cd00730">
    <property type="entry name" value="rubredoxin"/>
    <property type="match status" value="1"/>
</dbReference>
<dbReference type="GO" id="GO:0009055">
    <property type="term" value="F:electron transfer activity"/>
    <property type="evidence" value="ECO:0007669"/>
    <property type="project" value="InterPro"/>
</dbReference>
<name>A0A1Y6CYC5_9GAMM</name>
<reference evidence="11 12" key="1">
    <citation type="submission" date="2016-12" db="EMBL/GenBank/DDBJ databases">
        <authorList>
            <person name="Song W.-J."/>
            <person name="Kurnit D.M."/>
        </authorList>
    </citation>
    <scope>NUCLEOTIDE SEQUENCE [LARGE SCALE GENOMIC DNA]</scope>
    <source>
        <strain evidence="11 12">175</strain>
    </source>
</reference>
<evidence type="ECO:0000256" key="8">
    <source>
        <dbReference type="PIRNR" id="PIRNR000071"/>
    </source>
</evidence>
<dbReference type="Gene3D" id="2.20.28.10">
    <property type="match status" value="1"/>
</dbReference>
<comment type="function">
    <text evidence="1">Involved in the hydrocarbon hydroxylating system, which transfers electrons from NADH to rubredoxin reductase and then through rubredoxin to alkane 1 monooxygenase.</text>
</comment>
<dbReference type="InterPro" id="IPR018527">
    <property type="entry name" value="Rubredoxin_Fe_BS"/>
</dbReference>
<comment type="similarity">
    <text evidence="3 8">Belongs to the rubredoxin family.</text>
</comment>
<feature type="binding site" evidence="9">
    <location>
        <position position="41"/>
    </location>
    <ligand>
        <name>Fe cation</name>
        <dbReference type="ChEBI" id="CHEBI:24875"/>
    </ligand>
</feature>
<evidence type="ECO:0000313" key="11">
    <source>
        <dbReference type="EMBL" id="SMF95668.1"/>
    </source>
</evidence>
<dbReference type="OrthoDB" id="9800607at2"/>
<dbReference type="InterPro" id="IPR024935">
    <property type="entry name" value="Rubredoxin_dom"/>
</dbReference>
<keyword evidence="4 8" id="KW-0813">Transport</keyword>
<evidence type="ECO:0000256" key="6">
    <source>
        <dbReference type="ARBA" id="ARBA00022982"/>
    </source>
</evidence>
<dbReference type="InterPro" id="IPR024934">
    <property type="entry name" value="Rubredoxin-like_dom"/>
</dbReference>
<evidence type="ECO:0000256" key="4">
    <source>
        <dbReference type="ARBA" id="ARBA00022448"/>
    </source>
</evidence>
<keyword evidence="12" id="KW-1185">Reference proteome</keyword>
<evidence type="ECO:0000256" key="3">
    <source>
        <dbReference type="ARBA" id="ARBA00005337"/>
    </source>
</evidence>
<proteinExistence type="inferred from homology"/>
<organism evidence="11 12">
    <name type="scientific">Methylomagnum ishizawai</name>
    <dbReference type="NCBI Taxonomy" id="1760988"/>
    <lineage>
        <taxon>Bacteria</taxon>
        <taxon>Pseudomonadati</taxon>
        <taxon>Pseudomonadota</taxon>
        <taxon>Gammaproteobacteria</taxon>
        <taxon>Methylococcales</taxon>
        <taxon>Methylococcaceae</taxon>
        <taxon>Methylomagnum</taxon>
    </lineage>
</organism>
<keyword evidence="5 8" id="KW-0479">Metal-binding</keyword>
<dbReference type="RefSeq" id="WP_085214086.1">
    <property type="nucleotide sequence ID" value="NZ_FXAM01000001.1"/>
</dbReference>
<comment type="pathway">
    <text evidence="2">Hydrocarbon metabolism; alkane degradation.</text>
</comment>
<accession>A0A1Y6CYC5</accession>
<dbReference type="EMBL" id="FXAM01000001">
    <property type="protein sequence ID" value="SMF95668.1"/>
    <property type="molecule type" value="Genomic_DNA"/>
</dbReference>